<dbReference type="InterPro" id="IPR025193">
    <property type="entry name" value="DUF4114"/>
</dbReference>
<name>A0ABR7CV21_9BACT</name>
<dbReference type="NCBIfam" id="TIGR04456">
    <property type="entry name" value="LruC_dom"/>
    <property type="match status" value="1"/>
</dbReference>
<evidence type="ECO:0000259" key="2">
    <source>
        <dbReference type="Pfam" id="PF13448"/>
    </source>
</evidence>
<dbReference type="InterPro" id="IPR032295">
    <property type="entry name" value="DUF4842"/>
</dbReference>
<evidence type="ECO:0000256" key="1">
    <source>
        <dbReference type="SAM" id="MobiDB-lite"/>
    </source>
</evidence>
<feature type="region of interest" description="Disordered" evidence="1">
    <location>
        <begin position="398"/>
        <end position="417"/>
    </location>
</feature>
<proteinExistence type="predicted"/>
<gene>
    <name evidence="4" type="ORF">H8S64_00275</name>
</gene>
<comment type="caution">
    <text evidence="4">The sequence shown here is derived from an EMBL/GenBank/DDBJ whole genome shotgun (WGS) entry which is preliminary data.</text>
</comment>
<organism evidence="4 5">
    <name type="scientific">Butyricimonas hominis</name>
    <dbReference type="NCBI Taxonomy" id="2763032"/>
    <lineage>
        <taxon>Bacteria</taxon>
        <taxon>Pseudomonadati</taxon>
        <taxon>Bacteroidota</taxon>
        <taxon>Bacteroidia</taxon>
        <taxon>Bacteroidales</taxon>
        <taxon>Odoribacteraceae</taxon>
        <taxon>Butyricimonas</taxon>
    </lineage>
</organism>
<accession>A0ABR7CV21</accession>
<evidence type="ECO:0000259" key="3">
    <source>
        <dbReference type="Pfam" id="PF16130"/>
    </source>
</evidence>
<dbReference type="RefSeq" id="WP_186974529.1">
    <property type="nucleotide sequence ID" value="NZ_JACOOH010000001.1"/>
</dbReference>
<reference evidence="4 5" key="1">
    <citation type="submission" date="2020-08" db="EMBL/GenBank/DDBJ databases">
        <title>Genome public.</title>
        <authorList>
            <person name="Liu C."/>
            <person name="Sun Q."/>
        </authorList>
    </citation>
    <scope>NUCLEOTIDE SEQUENCE [LARGE SCALE GENOMIC DNA]</scope>
    <source>
        <strain evidence="4 5">NSJ-56</strain>
    </source>
</reference>
<dbReference type="EMBL" id="JACOOH010000001">
    <property type="protein sequence ID" value="MBC5619526.1"/>
    <property type="molecule type" value="Genomic_DNA"/>
</dbReference>
<dbReference type="Proteomes" id="UP000646484">
    <property type="component" value="Unassembled WGS sequence"/>
</dbReference>
<dbReference type="InterPro" id="IPR031025">
    <property type="entry name" value="LruC_dom"/>
</dbReference>
<feature type="domain" description="DUF4114" evidence="2">
    <location>
        <begin position="312"/>
        <end position="391"/>
    </location>
</feature>
<protein>
    <submittedName>
        <fullName evidence="4">LruC domain-containing protein</fullName>
    </submittedName>
</protein>
<dbReference type="PROSITE" id="PS51257">
    <property type="entry name" value="PROKAR_LIPOPROTEIN"/>
    <property type="match status" value="1"/>
</dbReference>
<evidence type="ECO:0000313" key="4">
    <source>
        <dbReference type="EMBL" id="MBC5619526.1"/>
    </source>
</evidence>
<dbReference type="Pfam" id="PF16130">
    <property type="entry name" value="DUF4842"/>
    <property type="match status" value="1"/>
</dbReference>
<dbReference type="Pfam" id="PF13448">
    <property type="entry name" value="DUF4114"/>
    <property type="match status" value="1"/>
</dbReference>
<feature type="domain" description="DUF4842" evidence="3">
    <location>
        <begin position="454"/>
        <end position="664"/>
    </location>
</feature>
<sequence length="669" mass="75530">MKINKSVYVLYLFIGALVFGGCKKDVYDPNKDESKSNNSDYLTRAEKSLDIDYGIKGYKAVFEIYTENPIVTENGVSKKKEGVNAPFKVYTNDDCQYTGSISLPTATDKVYLYSEYIGLPECVELEVGESGIRFNMKEYREQQQSSGAKAATTLAKNVSLSRAGGDNPYNISAPLGTWSNGDYFQKNGIPNYLLKEYDIPEGLLNRIQNTLEGIDNFKYVRSSDVVNIKVIENASIKLIFLDGKGEYRNAMGYYYYNSKKELTAEEFNALPKYLAFPSCTEYSRPGGTLWGGDRIKLMYYGEDGKSEGSETFPQGTTIGWFLLANGFEDYGYNCKVNYNPKKGTWFSNDEFNEGKIKSCISIYDKESKKTILGIEDGGDKDYKDILFYVEATPDEAIYDPNKPTTDPEVPFDPETSGETVGTLAFEDLWPNKGDYDMNDVVITYKRSYTFDKDNNILEIQNSFTPYHEGGKIQSAFGYQIDLPQTYVDEVKMTNNNTSSAQLDAKGMEKEQDKATFILFDDLGQAKNNGEITLTIKLAASAGVKVDDIQKNKFYNPFICVSRSKTGNPVTSLPRREIHLTNYPPTKLADITNDFGRYDDRSGIDKEGNAIGPKYYVGDETNPYPFAIDLPITDYVVPDESVKINIFYPDFLNWVKEPTKYGDWYKNPKK</sequence>
<evidence type="ECO:0000313" key="5">
    <source>
        <dbReference type="Proteomes" id="UP000646484"/>
    </source>
</evidence>
<keyword evidence="5" id="KW-1185">Reference proteome</keyword>